<dbReference type="Proteomes" id="UP000056322">
    <property type="component" value="Chromosome 1"/>
</dbReference>
<dbReference type="InterPro" id="IPR023574">
    <property type="entry name" value="Ribosomal_uL4_dom_sf"/>
</dbReference>
<dbReference type="AlphaFoldDB" id="A0A0B7ISI9"/>
<organism evidence="7 8">
    <name type="scientific">Candidatus Methylopumilus turicensis</name>
    <dbReference type="NCBI Taxonomy" id="1581680"/>
    <lineage>
        <taxon>Bacteria</taxon>
        <taxon>Pseudomonadati</taxon>
        <taxon>Pseudomonadota</taxon>
        <taxon>Betaproteobacteria</taxon>
        <taxon>Nitrosomonadales</taxon>
        <taxon>Methylophilaceae</taxon>
        <taxon>Candidatus Methylopumilus</taxon>
    </lineage>
</organism>
<dbReference type="GO" id="GO:0019843">
    <property type="term" value="F:rRNA binding"/>
    <property type="evidence" value="ECO:0007669"/>
    <property type="project" value="UniProtKB-UniRule"/>
</dbReference>
<evidence type="ECO:0000256" key="5">
    <source>
        <dbReference type="HAMAP-Rule" id="MF_01328"/>
    </source>
</evidence>
<name>A0A0B7ISI9_9PROT</name>
<gene>
    <name evidence="5 7" type="primary">rplD</name>
    <name evidence="7" type="ORF">BN1209_0241</name>
</gene>
<keyword evidence="5" id="KW-0699">rRNA-binding</keyword>
<sequence length="208" mass="22895">MEIKLIDKSGKVTKSAVELSDVTFAREFNEALVHQVVVAYQANARTATRAQLGRGNVSHTTHKPWNQKGTGRARSGMSSSPIWRGGGRAFPNSPDENFSHKVNRKAYRAGMCAILSELVRQTRLSVIEEFTVDTPKTKNLVEKIKGLGFAEGVLLLVDGFDENLYLSARNIPNVLVVEAQYVDPVSLVRFPNVVATKAAVKKLEEMLA</sequence>
<dbReference type="HOGENOM" id="CLU_041575_5_2_4"/>
<comment type="function">
    <text evidence="5">Forms part of the polypeptide exit tunnel.</text>
</comment>
<dbReference type="OrthoDB" id="9803201at2"/>
<dbReference type="GO" id="GO:0003735">
    <property type="term" value="F:structural constituent of ribosome"/>
    <property type="evidence" value="ECO:0007669"/>
    <property type="project" value="InterPro"/>
</dbReference>
<evidence type="ECO:0000256" key="3">
    <source>
        <dbReference type="ARBA" id="ARBA00023274"/>
    </source>
</evidence>
<dbReference type="PANTHER" id="PTHR10746:SF6">
    <property type="entry name" value="LARGE RIBOSOMAL SUBUNIT PROTEIN UL4M"/>
    <property type="match status" value="1"/>
</dbReference>
<accession>A0A0B7ISI9</accession>
<dbReference type="GO" id="GO:0005840">
    <property type="term" value="C:ribosome"/>
    <property type="evidence" value="ECO:0007669"/>
    <property type="project" value="UniProtKB-KW"/>
</dbReference>
<evidence type="ECO:0000313" key="7">
    <source>
        <dbReference type="EMBL" id="CEN55294.1"/>
    </source>
</evidence>
<dbReference type="PANTHER" id="PTHR10746">
    <property type="entry name" value="50S RIBOSOMAL PROTEIN L4"/>
    <property type="match status" value="1"/>
</dbReference>
<dbReference type="STRING" id="1581680.BN1209_0241"/>
<keyword evidence="3 5" id="KW-0687">Ribonucleoprotein</keyword>
<dbReference type="HAMAP" id="MF_01328_B">
    <property type="entry name" value="Ribosomal_uL4_B"/>
    <property type="match status" value="1"/>
</dbReference>
<evidence type="ECO:0000313" key="8">
    <source>
        <dbReference type="Proteomes" id="UP000056322"/>
    </source>
</evidence>
<keyword evidence="8" id="KW-1185">Reference proteome</keyword>
<evidence type="ECO:0000256" key="2">
    <source>
        <dbReference type="ARBA" id="ARBA00022980"/>
    </source>
</evidence>
<dbReference type="RefSeq" id="WP_045750590.1">
    <property type="nucleotide sequence ID" value="NZ_LN794158.1"/>
</dbReference>
<dbReference type="InterPro" id="IPR013005">
    <property type="entry name" value="Ribosomal_uL4-like"/>
</dbReference>
<feature type="compositionally biased region" description="Polar residues" evidence="6">
    <location>
        <begin position="57"/>
        <end position="69"/>
    </location>
</feature>
<comment type="function">
    <text evidence="5">One of the primary rRNA binding proteins, this protein initially binds near the 5'-end of the 23S rRNA. It is important during the early stages of 50S assembly. It makes multiple contacts with different domains of the 23S rRNA in the assembled 50S subunit and ribosome.</text>
</comment>
<dbReference type="Pfam" id="PF00573">
    <property type="entry name" value="Ribosomal_L4"/>
    <property type="match status" value="1"/>
</dbReference>
<evidence type="ECO:0000256" key="4">
    <source>
        <dbReference type="ARBA" id="ARBA00035244"/>
    </source>
</evidence>
<comment type="subunit">
    <text evidence="5">Part of the 50S ribosomal subunit.</text>
</comment>
<dbReference type="Gene3D" id="3.40.1370.10">
    <property type="match status" value="1"/>
</dbReference>
<dbReference type="KEGG" id="mbac:BN1209_0241"/>
<reference evidence="8" key="1">
    <citation type="submission" date="2014-12" db="EMBL/GenBank/DDBJ databases">
        <authorList>
            <person name="Salcher M.M."/>
        </authorList>
    </citation>
    <scope>NUCLEOTIDE SEQUENCE [LARGE SCALE GENOMIC DNA]</scope>
    <source>
        <strain evidence="8">MMS-10A-171</strain>
    </source>
</reference>
<dbReference type="EMBL" id="LN794158">
    <property type="protein sequence ID" value="CEN55294.1"/>
    <property type="molecule type" value="Genomic_DNA"/>
</dbReference>
<feature type="region of interest" description="Disordered" evidence="6">
    <location>
        <begin position="54"/>
        <end position="78"/>
    </location>
</feature>
<dbReference type="GO" id="GO:1990904">
    <property type="term" value="C:ribonucleoprotein complex"/>
    <property type="evidence" value="ECO:0007669"/>
    <property type="project" value="UniProtKB-KW"/>
</dbReference>
<evidence type="ECO:0000256" key="6">
    <source>
        <dbReference type="SAM" id="MobiDB-lite"/>
    </source>
</evidence>
<proteinExistence type="inferred from homology"/>
<evidence type="ECO:0000256" key="1">
    <source>
        <dbReference type="ARBA" id="ARBA00010528"/>
    </source>
</evidence>
<dbReference type="GO" id="GO:0006412">
    <property type="term" value="P:translation"/>
    <property type="evidence" value="ECO:0007669"/>
    <property type="project" value="UniProtKB-UniRule"/>
</dbReference>
<dbReference type="NCBIfam" id="TIGR03953">
    <property type="entry name" value="rplD_bact"/>
    <property type="match status" value="1"/>
</dbReference>
<dbReference type="SUPFAM" id="SSF52166">
    <property type="entry name" value="Ribosomal protein L4"/>
    <property type="match status" value="1"/>
</dbReference>
<protein>
    <recommendedName>
        <fullName evidence="4 5">Large ribosomal subunit protein uL4</fullName>
    </recommendedName>
</protein>
<keyword evidence="2 5" id="KW-0689">Ribosomal protein</keyword>
<keyword evidence="5" id="KW-0694">RNA-binding</keyword>
<comment type="similarity">
    <text evidence="1 5">Belongs to the universal ribosomal protein uL4 family.</text>
</comment>
<dbReference type="InterPro" id="IPR002136">
    <property type="entry name" value="Ribosomal_uL4"/>
</dbReference>